<dbReference type="EMBL" id="WBJY01000002">
    <property type="protein sequence ID" value="KAB1648246.1"/>
    <property type="molecule type" value="Genomic_DNA"/>
</dbReference>
<dbReference type="InterPro" id="IPR011251">
    <property type="entry name" value="Luciferase-like_dom"/>
</dbReference>
<evidence type="ECO:0000256" key="3">
    <source>
        <dbReference type="ARBA" id="ARBA00023002"/>
    </source>
</evidence>
<sequence>MTRKDYGVFLPNAAGGWMISSTAPYPPADYDYNRQVALAADGYGLDFVMAMSKWLGFGGATDHWGETIDSLSLIAALAEATTHVGVWGTIHCNVQHPAFAAKIFTTLQQISHGRGGMNIVNGSYADEFRQMGLWNDSMSHADRYRMTEAWMTAVDRLWTEPEVTMKTDFFVLDRCQSRPHPVTRPTVVSAGRSALGRKFQAKYADAAFLGSDSMAEMREFARDVHDQAAAHGRTCGTYAMLTLVIGETDAAAERAAAAYAQGIDRVALANMRSSWGWAQEKALSWAEDAPGDEAFQTPYITGSPTTIAERVHRVLDGAELDGIMLIFPDYLRDLPVFGTEVLPLLRAADG</sequence>
<dbReference type="OrthoDB" id="9814695at2"/>
<dbReference type="AlphaFoldDB" id="A0A6H9WNQ0"/>
<dbReference type="GO" id="GO:0008726">
    <property type="term" value="F:alkanesulfonate monooxygenase activity"/>
    <property type="evidence" value="ECO:0007669"/>
    <property type="project" value="TreeGrafter"/>
</dbReference>
<dbReference type="InterPro" id="IPR036661">
    <property type="entry name" value="Luciferase-like_sf"/>
</dbReference>
<proteinExistence type="predicted"/>
<keyword evidence="7" id="KW-1185">Reference proteome</keyword>
<name>A0A6H9WNQ0_9MICO</name>
<keyword evidence="3" id="KW-0560">Oxidoreductase</keyword>
<protein>
    <submittedName>
        <fullName evidence="6">LLM class flavin-dependent oxidoreductase</fullName>
    </submittedName>
</protein>
<dbReference type="PANTHER" id="PTHR42847">
    <property type="entry name" value="ALKANESULFONATE MONOOXYGENASE"/>
    <property type="match status" value="1"/>
</dbReference>
<dbReference type="Pfam" id="PF00296">
    <property type="entry name" value="Bac_luciferase"/>
    <property type="match status" value="1"/>
</dbReference>
<evidence type="ECO:0000256" key="2">
    <source>
        <dbReference type="ARBA" id="ARBA00022643"/>
    </source>
</evidence>
<gene>
    <name evidence="6" type="ORF">F8O04_11070</name>
</gene>
<dbReference type="PANTHER" id="PTHR42847:SF4">
    <property type="entry name" value="ALKANESULFONATE MONOOXYGENASE-RELATED"/>
    <property type="match status" value="1"/>
</dbReference>
<reference evidence="6 7" key="1">
    <citation type="submission" date="2019-09" db="EMBL/GenBank/DDBJ databases">
        <title>Phylogeny of genus Pseudoclavibacter and closely related genus.</title>
        <authorList>
            <person name="Li Y."/>
        </authorList>
    </citation>
    <scope>NUCLEOTIDE SEQUENCE [LARGE SCALE GENOMIC DNA]</scope>
    <source>
        <strain evidence="6 7">EGI 60007</strain>
    </source>
</reference>
<dbReference type="Gene3D" id="3.20.20.30">
    <property type="entry name" value="Luciferase-like domain"/>
    <property type="match status" value="1"/>
</dbReference>
<evidence type="ECO:0000256" key="4">
    <source>
        <dbReference type="ARBA" id="ARBA00023033"/>
    </source>
</evidence>
<feature type="domain" description="Luciferase-like" evidence="5">
    <location>
        <begin position="6"/>
        <end position="313"/>
    </location>
</feature>
<evidence type="ECO:0000259" key="5">
    <source>
        <dbReference type="Pfam" id="PF00296"/>
    </source>
</evidence>
<dbReference type="InterPro" id="IPR050172">
    <property type="entry name" value="SsuD_RutA_monooxygenase"/>
</dbReference>
<organism evidence="6 7">
    <name type="scientific">Pseudoclavibacter endophyticus</name>
    <dbReference type="NCBI Taxonomy" id="1778590"/>
    <lineage>
        <taxon>Bacteria</taxon>
        <taxon>Bacillati</taxon>
        <taxon>Actinomycetota</taxon>
        <taxon>Actinomycetes</taxon>
        <taxon>Micrococcales</taxon>
        <taxon>Microbacteriaceae</taxon>
        <taxon>Pseudoclavibacter</taxon>
    </lineage>
</organism>
<comment type="caution">
    <text evidence="6">The sequence shown here is derived from an EMBL/GenBank/DDBJ whole genome shotgun (WGS) entry which is preliminary data.</text>
</comment>
<dbReference type="SUPFAM" id="SSF51679">
    <property type="entry name" value="Bacterial luciferase-like"/>
    <property type="match status" value="1"/>
</dbReference>
<evidence type="ECO:0000256" key="1">
    <source>
        <dbReference type="ARBA" id="ARBA00022630"/>
    </source>
</evidence>
<evidence type="ECO:0000313" key="7">
    <source>
        <dbReference type="Proteomes" id="UP000431744"/>
    </source>
</evidence>
<keyword evidence="1" id="KW-0285">Flavoprotein</keyword>
<evidence type="ECO:0000313" key="6">
    <source>
        <dbReference type="EMBL" id="KAB1648246.1"/>
    </source>
</evidence>
<dbReference type="GO" id="GO:0046306">
    <property type="term" value="P:alkanesulfonate catabolic process"/>
    <property type="evidence" value="ECO:0007669"/>
    <property type="project" value="TreeGrafter"/>
</dbReference>
<keyword evidence="4" id="KW-0503">Monooxygenase</keyword>
<dbReference type="RefSeq" id="WP_158029441.1">
    <property type="nucleotide sequence ID" value="NZ_BMHG01000001.1"/>
</dbReference>
<keyword evidence="2" id="KW-0288">FMN</keyword>
<dbReference type="Proteomes" id="UP000431744">
    <property type="component" value="Unassembled WGS sequence"/>
</dbReference>
<accession>A0A6H9WNQ0</accession>